<comment type="caution">
    <text evidence="2">The sequence shown here is derived from an EMBL/GenBank/DDBJ whole genome shotgun (WGS) entry which is preliminary data.</text>
</comment>
<reference evidence="2" key="2">
    <citation type="submission" date="2022-01" db="EMBL/GenBank/DDBJ databases">
        <authorList>
            <person name="Yamashiro T."/>
            <person name="Shiraishi A."/>
            <person name="Satake H."/>
            <person name="Nakayama K."/>
        </authorList>
    </citation>
    <scope>NUCLEOTIDE SEQUENCE</scope>
</reference>
<gene>
    <name evidence="2" type="ORF">Tco_0923277</name>
</gene>
<reference evidence="2" key="1">
    <citation type="journal article" date="2022" name="Int. J. Mol. Sci.">
        <title>Draft Genome of Tanacetum Coccineum: Genomic Comparison of Closely Related Tanacetum-Family Plants.</title>
        <authorList>
            <person name="Yamashiro T."/>
            <person name="Shiraishi A."/>
            <person name="Nakayama K."/>
            <person name="Satake H."/>
        </authorList>
    </citation>
    <scope>NUCLEOTIDE SEQUENCE</scope>
</reference>
<accession>A0ABQ5D1J1</accession>
<evidence type="ECO:0000256" key="1">
    <source>
        <dbReference type="SAM" id="MobiDB-lite"/>
    </source>
</evidence>
<name>A0ABQ5D1J1_9ASTR</name>
<dbReference type="Proteomes" id="UP001151760">
    <property type="component" value="Unassembled WGS sequence"/>
</dbReference>
<evidence type="ECO:0000313" key="2">
    <source>
        <dbReference type="EMBL" id="GJT32858.1"/>
    </source>
</evidence>
<protein>
    <submittedName>
        <fullName evidence="2">Uncharacterized protein</fullName>
    </submittedName>
</protein>
<sequence length="186" mass="20812">MVHAQHCILLMEVDSHRKAAAATASGKFKDEIILTSSLVSDGAVDVLLKKRSLALKNGIPILGVLRYGMGVAAVFEKGDSCDDLSYANRPSNLPPFASYVREWEQLLFSKEGILVIIYPMLNRPSNLPPVVGYDIRRSSGIDDEVVQDQTQRDDYDLQDERQDQPKEEEVEPLTDSRLFPPVVLKR</sequence>
<feature type="compositionally biased region" description="Basic and acidic residues" evidence="1">
    <location>
        <begin position="150"/>
        <end position="167"/>
    </location>
</feature>
<organism evidence="2 3">
    <name type="scientific">Tanacetum coccineum</name>
    <dbReference type="NCBI Taxonomy" id="301880"/>
    <lineage>
        <taxon>Eukaryota</taxon>
        <taxon>Viridiplantae</taxon>
        <taxon>Streptophyta</taxon>
        <taxon>Embryophyta</taxon>
        <taxon>Tracheophyta</taxon>
        <taxon>Spermatophyta</taxon>
        <taxon>Magnoliopsida</taxon>
        <taxon>eudicotyledons</taxon>
        <taxon>Gunneridae</taxon>
        <taxon>Pentapetalae</taxon>
        <taxon>asterids</taxon>
        <taxon>campanulids</taxon>
        <taxon>Asterales</taxon>
        <taxon>Asteraceae</taxon>
        <taxon>Asteroideae</taxon>
        <taxon>Anthemideae</taxon>
        <taxon>Anthemidinae</taxon>
        <taxon>Tanacetum</taxon>
    </lineage>
</organism>
<evidence type="ECO:0000313" key="3">
    <source>
        <dbReference type="Proteomes" id="UP001151760"/>
    </source>
</evidence>
<proteinExistence type="predicted"/>
<dbReference type="EMBL" id="BQNB010014827">
    <property type="protein sequence ID" value="GJT32858.1"/>
    <property type="molecule type" value="Genomic_DNA"/>
</dbReference>
<keyword evidence="3" id="KW-1185">Reference proteome</keyword>
<feature type="region of interest" description="Disordered" evidence="1">
    <location>
        <begin position="142"/>
        <end position="186"/>
    </location>
</feature>